<gene>
    <name evidence="2" type="ORF">B0H15DRAFT_337816</name>
</gene>
<dbReference type="Proteomes" id="UP001222325">
    <property type="component" value="Unassembled WGS sequence"/>
</dbReference>
<dbReference type="AlphaFoldDB" id="A0AAD6UHC7"/>
<evidence type="ECO:0000313" key="3">
    <source>
        <dbReference type="Proteomes" id="UP001222325"/>
    </source>
</evidence>
<comment type="caution">
    <text evidence="2">The sequence shown here is derived from an EMBL/GenBank/DDBJ whole genome shotgun (WGS) entry which is preliminary data.</text>
</comment>
<dbReference type="EMBL" id="JARJCN010000003">
    <property type="protein sequence ID" value="KAJ7102550.1"/>
    <property type="molecule type" value="Genomic_DNA"/>
</dbReference>
<sequence length="242" mass="26093">MSGVSCPEHPPIPAKIPANLIQPIFIPTSSQLHLHQITICEASPRPRLCPPSQTNGPHGNKIGESHPTRRAPQLERAVAGVPPHPHPAHGVIIMHHDRPSPTGTPRARPANRMPRCGDPPTHPSTAIHGSIWILRTLIHPHPSEDPRRRRSPAPARALSTDRGRVLCASRPLDEQSPPDSAGPPGSIGDSGGIRVCIARWQISMLQMVVTSGCGAQWERAPPLGRAPCAPHSVCRWATRTQV</sequence>
<evidence type="ECO:0000256" key="1">
    <source>
        <dbReference type="SAM" id="MobiDB-lite"/>
    </source>
</evidence>
<reference evidence="2" key="1">
    <citation type="submission" date="2023-03" db="EMBL/GenBank/DDBJ databases">
        <title>Massive genome expansion in bonnet fungi (Mycena s.s.) driven by repeated elements and novel gene families across ecological guilds.</title>
        <authorList>
            <consortium name="Lawrence Berkeley National Laboratory"/>
            <person name="Harder C.B."/>
            <person name="Miyauchi S."/>
            <person name="Viragh M."/>
            <person name="Kuo A."/>
            <person name="Thoen E."/>
            <person name="Andreopoulos B."/>
            <person name="Lu D."/>
            <person name="Skrede I."/>
            <person name="Drula E."/>
            <person name="Henrissat B."/>
            <person name="Morin E."/>
            <person name="Kohler A."/>
            <person name="Barry K."/>
            <person name="LaButti K."/>
            <person name="Morin E."/>
            <person name="Salamov A."/>
            <person name="Lipzen A."/>
            <person name="Mereny Z."/>
            <person name="Hegedus B."/>
            <person name="Baldrian P."/>
            <person name="Stursova M."/>
            <person name="Weitz H."/>
            <person name="Taylor A."/>
            <person name="Grigoriev I.V."/>
            <person name="Nagy L.G."/>
            <person name="Martin F."/>
            <person name="Kauserud H."/>
        </authorList>
    </citation>
    <scope>NUCLEOTIDE SEQUENCE</scope>
    <source>
        <strain evidence="2">CBHHK173m</strain>
    </source>
</reference>
<name>A0AAD6UHC7_9AGAR</name>
<accession>A0AAD6UHC7</accession>
<feature type="compositionally biased region" description="Low complexity" evidence="1">
    <location>
        <begin position="177"/>
        <end position="187"/>
    </location>
</feature>
<proteinExistence type="predicted"/>
<keyword evidence="3" id="KW-1185">Reference proteome</keyword>
<evidence type="ECO:0000313" key="2">
    <source>
        <dbReference type="EMBL" id="KAJ7102550.1"/>
    </source>
</evidence>
<organism evidence="2 3">
    <name type="scientific">Mycena belliarum</name>
    <dbReference type="NCBI Taxonomy" id="1033014"/>
    <lineage>
        <taxon>Eukaryota</taxon>
        <taxon>Fungi</taxon>
        <taxon>Dikarya</taxon>
        <taxon>Basidiomycota</taxon>
        <taxon>Agaricomycotina</taxon>
        <taxon>Agaricomycetes</taxon>
        <taxon>Agaricomycetidae</taxon>
        <taxon>Agaricales</taxon>
        <taxon>Marasmiineae</taxon>
        <taxon>Mycenaceae</taxon>
        <taxon>Mycena</taxon>
    </lineage>
</organism>
<protein>
    <submittedName>
        <fullName evidence="2">Uncharacterized protein</fullName>
    </submittedName>
</protein>
<feature type="region of interest" description="Disordered" evidence="1">
    <location>
        <begin position="141"/>
        <end position="189"/>
    </location>
</feature>